<reference evidence="3" key="1">
    <citation type="submission" date="2017-03" db="EMBL/GenBank/DDBJ databases">
        <title>Phytopthora megakarya and P. palmivora, two closely related causual agents of cacao black pod achieved similar genome size and gene model numbers by different mechanisms.</title>
        <authorList>
            <person name="Ali S."/>
            <person name="Shao J."/>
            <person name="Larry D.J."/>
            <person name="Kronmiller B."/>
            <person name="Shen D."/>
            <person name="Strem M.D."/>
            <person name="Melnick R.L."/>
            <person name="Guiltinan M.J."/>
            <person name="Tyler B.M."/>
            <person name="Meinhardt L.W."/>
            <person name="Bailey B.A."/>
        </authorList>
    </citation>
    <scope>NUCLEOTIDE SEQUENCE [LARGE SCALE GENOMIC DNA]</scope>
    <source>
        <strain evidence="3">zdho120</strain>
    </source>
</reference>
<feature type="compositionally biased region" description="Low complexity" evidence="1">
    <location>
        <begin position="316"/>
        <end position="328"/>
    </location>
</feature>
<dbReference type="EMBL" id="NBNE01012375">
    <property type="protein sequence ID" value="OWY95884.1"/>
    <property type="molecule type" value="Genomic_DNA"/>
</dbReference>
<dbReference type="OrthoDB" id="129298at2759"/>
<evidence type="ECO:0000313" key="3">
    <source>
        <dbReference type="Proteomes" id="UP000198211"/>
    </source>
</evidence>
<organism evidence="2 3">
    <name type="scientific">Phytophthora megakarya</name>
    <dbReference type="NCBI Taxonomy" id="4795"/>
    <lineage>
        <taxon>Eukaryota</taxon>
        <taxon>Sar</taxon>
        <taxon>Stramenopiles</taxon>
        <taxon>Oomycota</taxon>
        <taxon>Peronosporomycetes</taxon>
        <taxon>Peronosporales</taxon>
        <taxon>Peronosporaceae</taxon>
        <taxon>Phytophthora</taxon>
    </lineage>
</organism>
<keyword evidence="3" id="KW-1185">Reference proteome</keyword>
<dbReference type="AlphaFoldDB" id="A0A225US22"/>
<comment type="caution">
    <text evidence="2">The sequence shown here is derived from an EMBL/GenBank/DDBJ whole genome shotgun (WGS) entry which is preliminary data.</text>
</comment>
<evidence type="ECO:0000256" key="1">
    <source>
        <dbReference type="SAM" id="MobiDB-lite"/>
    </source>
</evidence>
<sequence>MSTDPPRYSQRHFNWGEPVAADGSIPLDYLMNWLKTNLTNYRKATNKQDVLGPLCQDLNGRGIRCTEANITVEFECLTKTAWRSRTWITDTMYGEDLFESYFDGQNLDLVRRHRDSHTRGWTRPIVSHKKNSTARINSQCLRWLDPSSSGGLSPMAMLVSWFPGNFQKYVKSDRSVQRALLKELCDDLKRAGHADCTENKIAAKLYQIHNEVEQEYCGNHDRSECFKRYGDIFMKSFGYVKSATEADNQNGSRWHHRRRRHRRKHSQNADLSVDDNSMQDTNTPAERTAETNQTQEIADSDDEPLLVKIEPNHATGANENQGENEANQVDGPPATRTDRQPSAKEQTNCVMSVEEQYIRTRAVLGRKSLKDASVLEVEINFLLPKPSHDSSIKYQLGLEQIDVRSQVGLGRKKLQNKGVADFDVDAVLPLPSHNNVPSDGQDAVSVADYPFKLEEIKRLTELGLNRQSLREAGISQDEIDECLPVPKVTPLK</sequence>
<proteinExistence type="predicted"/>
<protein>
    <submittedName>
        <fullName evidence="2">Uncharacterized protein</fullName>
    </submittedName>
</protein>
<dbReference type="Proteomes" id="UP000198211">
    <property type="component" value="Unassembled WGS sequence"/>
</dbReference>
<feature type="compositionally biased region" description="Basic residues" evidence="1">
    <location>
        <begin position="253"/>
        <end position="266"/>
    </location>
</feature>
<feature type="region of interest" description="Disordered" evidence="1">
    <location>
        <begin position="244"/>
        <end position="347"/>
    </location>
</feature>
<evidence type="ECO:0000313" key="2">
    <source>
        <dbReference type="EMBL" id="OWY95884.1"/>
    </source>
</evidence>
<feature type="compositionally biased region" description="Polar residues" evidence="1">
    <location>
        <begin position="268"/>
        <end position="297"/>
    </location>
</feature>
<name>A0A225US22_9STRA</name>
<accession>A0A225US22</accession>
<gene>
    <name evidence="2" type="ORF">PHMEG_00033994</name>
</gene>